<proteinExistence type="predicted"/>
<dbReference type="AlphaFoldDB" id="A0A1Q4VF98"/>
<sequence length="288" mass="32523">MKPVFVERHRTATAEDQEHAGKLFQGSLRRIDSLEDSPDMINFSWGYAQNAVLGRSLVDPRAEVLESWCAVVSAMQVGSAVFRQAAVTEGSVDCLIHHKARTLPATGPVPYANAPNWLIAFFFAIVCRDQKRMTELSELPLDVLRASGAVHDEYLFHWVGALQAYWLRDQARMVDELSATFEKSHPSALRVAGREWVQRISYPPVNLFYRFVKRDHAGFHEALVEALELHKAYWTADEDREEDLDGVFSLGILAMACLAYDGGFPVGVESDYIPRHLITRDWLGEFPT</sequence>
<gene>
    <name evidence="1" type="ORF">AB852_07890</name>
</gene>
<organism evidence="1 2">
    <name type="scientific">Streptomyces uncialis</name>
    <dbReference type="NCBI Taxonomy" id="1048205"/>
    <lineage>
        <taxon>Bacteria</taxon>
        <taxon>Bacillati</taxon>
        <taxon>Actinomycetota</taxon>
        <taxon>Actinomycetes</taxon>
        <taxon>Kitasatosporales</taxon>
        <taxon>Streptomycetaceae</taxon>
        <taxon>Streptomyces</taxon>
    </lineage>
</organism>
<evidence type="ECO:0000313" key="2">
    <source>
        <dbReference type="Proteomes" id="UP000186455"/>
    </source>
</evidence>
<evidence type="ECO:0000313" key="1">
    <source>
        <dbReference type="EMBL" id="OKH96478.1"/>
    </source>
</evidence>
<reference evidence="1 2" key="1">
    <citation type="submission" date="2015-06" db="EMBL/GenBank/DDBJ databases">
        <title>Cloning and characterization of the uncialamcin biosynthetic gene cluster.</title>
        <authorList>
            <person name="Yan X."/>
            <person name="Huang T."/>
            <person name="Ge H."/>
            <person name="Shen B."/>
        </authorList>
    </citation>
    <scope>NUCLEOTIDE SEQUENCE [LARGE SCALE GENOMIC DNA]</scope>
    <source>
        <strain evidence="1 2">DCA2648</strain>
    </source>
</reference>
<protein>
    <submittedName>
        <fullName evidence="1">Uncharacterized protein</fullName>
    </submittedName>
</protein>
<accession>A0A1Q4VF98</accession>
<dbReference type="STRING" id="1048205.AB852_07890"/>
<keyword evidence="2" id="KW-1185">Reference proteome</keyword>
<name>A0A1Q4VF98_9ACTN</name>
<dbReference type="InterPro" id="IPR029074">
    <property type="entry name" value="Imm49"/>
</dbReference>
<dbReference type="RefSeq" id="WP_073784916.1">
    <property type="nucleotide sequence ID" value="NZ_LFBV01000001.1"/>
</dbReference>
<dbReference type="EMBL" id="LFBV01000001">
    <property type="protein sequence ID" value="OKH96478.1"/>
    <property type="molecule type" value="Genomic_DNA"/>
</dbReference>
<dbReference type="Proteomes" id="UP000186455">
    <property type="component" value="Unassembled WGS sequence"/>
</dbReference>
<comment type="caution">
    <text evidence="1">The sequence shown here is derived from an EMBL/GenBank/DDBJ whole genome shotgun (WGS) entry which is preliminary data.</text>
</comment>
<dbReference type="Pfam" id="PF15575">
    <property type="entry name" value="Imm49"/>
    <property type="match status" value="1"/>
</dbReference>